<evidence type="ECO:0000256" key="6">
    <source>
        <dbReference type="RuleBase" id="RU280813"/>
    </source>
</evidence>
<dbReference type="PANTHER" id="PTHR31627:SF42">
    <property type="entry name" value="G_PROTEIN_RECEP_F1_2 DOMAIN-CONTAINING PROTEIN-RELATED"/>
    <property type="match status" value="1"/>
</dbReference>
<keyword evidence="3 6" id="KW-0812">Transmembrane</keyword>
<comment type="similarity">
    <text evidence="2 6">Belongs to the nematode receptor-like protein srg family.</text>
</comment>
<feature type="transmembrane region" description="Helical" evidence="6">
    <location>
        <begin position="129"/>
        <end position="151"/>
    </location>
</feature>
<evidence type="ECO:0000313" key="7">
    <source>
        <dbReference type="Proteomes" id="UP000887578"/>
    </source>
</evidence>
<dbReference type="Pfam" id="PF10323">
    <property type="entry name" value="7TM_GPCR_Srv"/>
    <property type="match status" value="1"/>
</dbReference>
<comment type="subcellular location">
    <subcellularLocation>
        <location evidence="1">Membrane</location>
        <topology evidence="1">Multi-pass membrane protein</topology>
    </subcellularLocation>
</comment>
<feature type="transmembrane region" description="Helical" evidence="6">
    <location>
        <begin position="171"/>
        <end position="194"/>
    </location>
</feature>
<organism evidence="7 8">
    <name type="scientific">Panagrolaimus davidi</name>
    <dbReference type="NCBI Taxonomy" id="227884"/>
    <lineage>
        <taxon>Eukaryota</taxon>
        <taxon>Metazoa</taxon>
        <taxon>Ecdysozoa</taxon>
        <taxon>Nematoda</taxon>
        <taxon>Chromadorea</taxon>
        <taxon>Rhabditida</taxon>
        <taxon>Tylenchina</taxon>
        <taxon>Panagrolaimomorpha</taxon>
        <taxon>Panagrolaimoidea</taxon>
        <taxon>Panagrolaimidae</taxon>
        <taxon>Panagrolaimus</taxon>
    </lineage>
</organism>
<dbReference type="InterPro" id="IPR051119">
    <property type="entry name" value="Nematode_SR-like"/>
</dbReference>
<protein>
    <recommendedName>
        <fullName evidence="6">Serpentine receptor class gamma</fullName>
    </recommendedName>
</protein>
<sequence length="262" mass="30433">MPNIIMTLWMYAVTVLQHSQFIIHTLLAFNRFVAIVYSKSYDFVWKNNLLWAYFIALGLPACYMTFLLPSQGIMKYEKIPEMNYTSYIMDNAGDACHVVNPCHGIFGRNKIHIRDLRPRISLNQNIRNFIFLINVTGTICLCILMDSLTLFFLQKRKKSHKTPSFKTEVRLFCVSSAMLITHLIYGGMIYFIAYFPTPSLETTMKFTIPLFQTITDICCLASPFYLLALNPKLMKIMKEKLWKRNAITTNTIVFAMYPSYAK</sequence>
<evidence type="ECO:0000313" key="8">
    <source>
        <dbReference type="WBParaSite" id="PDA_v2.g24418.t1"/>
    </source>
</evidence>
<evidence type="ECO:0000256" key="4">
    <source>
        <dbReference type="ARBA" id="ARBA00022989"/>
    </source>
</evidence>
<feature type="transmembrane region" description="Helical" evidence="6">
    <location>
        <begin position="20"/>
        <end position="37"/>
    </location>
</feature>
<keyword evidence="4 6" id="KW-1133">Transmembrane helix</keyword>
<dbReference type="SUPFAM" id="SSF81321">
    <property type="entry name" value="Family A G protein-coupled receptor-like"/>
    <property type="match status" value="1"/>
</dbReference>
<keyword evidence="5 6" id="KW-0472">Membrane</keyword>
<comment type="caution">
    <text evidence="6">Lacks conserved residue(s) required for the propagation of feature annotation.</text>
</comment>
<accession>A0A914QB71</accession>
<feature type="transmembrane region" description="Helical" evidence="6">
    <location>
        <begin position="206"/>
        <end position="229"/>
    </location>
</feature>
<dbReference type="Gene3D" id="1.20.1070.10">
    <property type="entry name" value="Rhodopsin 7-helix transmembrane proteins"/>
    <property type="match status" value="1"/>
</dbReference>
<dbReference type="Pfam" id="PF02118">
    <property type="entry name" value="Srg"/>
    <property type="match status" value="1"/>
</dbReference>
<evidence type="ECO:0000256" key="2">
    <source>
        <dbReference type="ARBA" id="ARBA00005692"/>
    </source>
</evidence>
<dbReference type="AlphaFoldDB" id="A0A914QB71"/>
<dbReference type="InterPro" id="IPR019426">
    <property type="entry name" value="7TM_GPCR_serpentine_rcpt_Srv"/>
</dbReference>
<dbReference type="GO" id="GO:0016020">
    <property type="term" value="C:membrane"/>
    <property type="evidence" value="ECO:0007669"/>
    <property type="project" value="UniProtKB-SubCell"/>
</dbReference>
<dbReference type="WBParaSite" id="PDA_v2.g24418.t1">
    <property type="protein sequence ID" value="PDA_v2.g24418.t1"/>
    <property type="gene ID" value="PDA_v2.g24418"/>
</dbReference>
<reference evidence="8" key="1">
    <citation type="submission" date="2022-11" db="UniProtKB">
        <authorList>
            <consortium name="WormBaseParasite"/>
        </authorList>
    </citation>
    <scope>IDENTIFICATION</scope>
</reference>
<evidence type="ECO:0000256" key="1">
    <source>
        <dbReference type="ARBA" id="ARBA00004141"/>
    </source>
</evidence>
<evidence type="ECO:0000256" key="3">
    <source>
        <dbReference type="ARBA" id="ARBA00022692"/>
    </source>
</evidence>
<dbReference type="InterPro" id="IPR000609">
    <property type="entry name" value="7TM_GPCR_serpentine_rcpt_Srg"/>
</dbReference>
<dbReference type="GO" id="GO:0004888">
    <property type="term" value="F:transmembrane signaling receptor activity"/>
    <property type="evidence" value="ECO:0007669"/>
    <property type="project" value="InterPro"/>
</dbReference>
<name>A0A914QB71_9BILA</name>
<dbReference type="PANTHER" id="PTHR31627">
    <property type="entry name" value="SERPENTINE RECEPTOR CLASS GAMMA-RELATED"/>
    <property type="match status" value="1"/>
</dbReference>
<evidence type="ECO:0000256" key="5">
    <source>
        <dbReference type="ARBA" id="ARBA00023136"/>
    </source>
</evidence>
<keyword evidence="7" id="KW-1185">Reference proteome</keyword>
<dbReference type="GO" id="GO:0007606">
    <property type="term" value="P:sensory perception of chemical stimulus"/>
    <property type="evidence" value="ECO:0007669"/>
    <property type="project" value="UniProtKB-UniRule"/>
</dbReference>
<dbReference type="Proteomes" id="UP000887578">
    <property type="component" value="Unplaced"/>
</dbReference>
<feature type="transmembrane region" description="Helical" evidence="6">
    <location>
        <begin position="49"/>
        <end position="68"/>
    </location>
</feature>
<proteinExistence type="inferred from homology"/>